<dbReference type="FunFam" id="3.30.1490.20:FF:000003">
    <property type="entry name" value="acetyl-CoA carboxylase isoform X1"/>
    <property type="match status" value="1"/>
</dbReference>
<sequence>MFDKILIANRGEIACRVAKTARRMGIKTVAVYSEADANAEHVKACDEAYLIGPAAATDSYLRADKILEVAQQSGAQAVHPGYGFLSENANFAKACKENDIVFVGPPESAIIAMGSKSEAKIVMTEAGVPLVPGYHGDEQSAEHLKQESLKVGFPQLIKATAGGGGKGMRVVANADEFDAALVSCRREAKASFGDDKVLIERYLTAPRHIELQVFADTHGNAVHLFERDCSIQRRHQKVIEEAPAPGMTESLREAMGKAAIDSAKAINYEGAGTVEFLLDTDGSFYFMEMNTRLQVEHPVSEMVSGQDLVEWQLLVASGQALPLRQDELHINGHAFEARIYAEAPDRDFLPATGALSYLKTPEQNAHVRVDTGVTQGDEVSMYYDPMIAKLITWDKDRDSALRQMKSALCDYEILGLSTNIEFLSRLFSAPEFAKGDFDTGFIEKNTAQLFPEKAQAPNDLLALTCLYQLLENRHSTLTNTDENDSFSPWVTQGGWLMNQPSFSRVHLSIDGLDKQLCARDEGDHYQLDIEDQHYTVSGEMLDENTLSAQINNHRLTASFLRKDQEINVLFAGKQWLFEVHDPRLESSDGDAAGGGLVAPMPGAVVAVLVKPDDEVKAGDALLVVEAMKMEHTIVAPKNGTVSEIFYAVGDQVEDGDELLSLT</sequence>
<evidence type="ECO:0000256" key="11">
    <source>
        <dbReference type="ARBA" id="ARBA00033786"/>
    </source>
</evidence>
<feature type="domain" description="Biotin carboxylation" evidence="16">
    <location>
        <begin position="1"/>
        <end position="447"/>
    </location>
</feature>
<dbReference type="PROSITE" id="PS50979">
    <property type="entry name" value="BC"/>
    <property type="match status" value="1"/>
</dbReference>
<evidence type="ECO:0000256" key="1">
    <source>
        <dbReference type="ARBA" id="ARBA00001953"/>
    </source>
</evidence>
<dbReference type="InterPro" id="IPR005479">
    <property type="entry name" value="CPAse_ATP-bd"/>
</dbReference>
<dbReference type="InterPro" id="IPR016185">
    <property type="entry name" value="PreATP-grasp_dom_sf"/>
</dbReference>
<comment type="caution">
    <text evidence="17">The sequence shown here is derived from an EMBL/GenBank/DDBJ whole genome shotgun (WGS) entry which is preliminary data.</text>
</comment>
<dbReference type="NCBIfam" id="NF006367">
    <property type="entry name" value="PRK08591.1"/>
    <property type="match status" value="1"/>
</dbReference>
<reference evidence="17 18" key="1">
    <citation type="submission" date="2018-05" db="EMBL/GenBank/DDBJ databases">
        <title>Leucothrix arctica sp. nov., isolated from Arctic seawater.</title>
        <authorList>
            <person name="Choi A."/>
            <person name="Baek K."/>
        </authorList>
    </citation>
    <scope>NUCLEOTIDE SEQUENCE [LARGE SCALE GENOMIC DNA]</scope>
    <source>
        <strain evidence="17 18">JCM 18388</strain>
    </source>
</reference>
<dbReference type="PANTHER" id="PTHR18866:SF33">
    <property type="entry name" value="METHYLCROTONOYL-COA CARBOXYLASE SUBUNIT ALPHA, MITOCHONDRIAL-RELATED"/>
    <property type="match status" value="1"/>
</dbReference>
<dbReference type="AlphaFoldDB" id="A0A317CPS7"/>
<evidence type="ECO:0000256" key="7">
    <source>
        <dbReference type="ARBA" id="ARBA00022741"/>
    </source>
</evidence>
<proteinExistence type="predicted"/>
<dbReference type="Pfam" id="PF00289">
    <property type="entry name" value="Biotin_carb_N"/>
    <property type="match status" value="1"/>
</dbReference>
<evidence type="ECO:0000256" key="10">
    <source>
        <dbReference type="ARBA" id="ARBA00023267"/>
    </source>
</evidence>
<evidence type="ECO:0000313" key="18">
    <source>
        <dbReference type="Proteomes" id="UP000245539"/>
    </source>
</evidence>
<dbReference type="InterPro" id="IPR011764">
    <property type="entry name" value="Biotin_carboxylation_dom"/>
</dbReference>
<keyword evidence="10" id="KW-0092">Biotin</keyword>
<dbReference type="InterPro" id="IPR005482">
    <property type="entry name" value="Biotin_COase_C"/>
</dbReference>
<organism evidence="17 18">
    <name type="scientific">Leucothrix pacifica</name>
    <dbReference type="NCBI Taxonomy" id="1247513"/>
    <lineage>
        <taxon>Bacteria</taxon>
        <taxon>Pseudomonadati</taxon>
        <taxon>Pseudomonadota</taxon>
        <taxon>Gammaproteobacteria</taxon>
        <taxon>Thiotrichales</taxon>
        <taxon>Thiotrichaceae</taxon>
        <taxon>Leucothrix</taxon>
    </lineage>
</organism>
<dbReference type="PROSITE" id="PS50975">
    <property type="entry name" value="ATP_GRASP"/>
    <property type="match status" value="1"/>
</dbReference>
<evidence type="ECO:0000259" key="14">
    <source>
        <dbReference type="PROSITE" id="PS50968"/>
    </source>
</evidence>
<dbReference type="PROSITE" id="PS00188">
    <property type="entry name" value="BIOTIN"/>
    <property type="match status" value="1"/>
</dbReference>
<keyword evidence="18" id="KW-1185">Reference proteome</keyword>
<dbReference type="Proteomes" id="UP000245539">
    <property type="component" value="Unassembled WGS sequence"/>
</dbReference>
<dbReference type="EMBL" id="QGKM01000010">
    <property type="protein sequence ID" value="PWQ99493.1"/>
    <property type="molecule type" value="Genomic_DNA"/>
</dbReference>
<dbReference type="GO" id="GO:0046872">
    <property type="term" value="F:metal ion binding"/>
    <property type="evidence" value="ECO:0007669"/>
    <property type="project" value="InterPro"/>
</dbReference>
<evidence type="ECO:0000259" key="15">
    <source>
        <dbReference type="PROSITE" id="PS50975"/>
    </source>
</evidence>
<evidence type="ECO:0000256" key="5">
    <source>
        <dbReference type="ARBA" id="ARBA00017242"/>
    </source>
</evidence>
<evidence type="ECO:0000256" key="9">
    <source>
        <dbReference type="ARBA" id="ARBA00022946"/>
    </source>
</evidence>
<keyword evidence="6" id="KW-0436">Ligase</keyword>
<dbReference type="Gene3D" id="3.40.50.20">
    <property type="match status" value="1"/>
</dbReference>
<evidence type="ECO:0000313" key="17">
    <source>
        <dbReference type="EMBL" id="PWQ99493.1"/>
    </source>
</evidence>
<dbReference type="FunFam" id="2.40.50.100:FF:000003">
    <property type="entry name" value="Acetyl-CoA carboxylase biotin carboxyl carrier protein"/>
    <property type="match status" value="1"/>
</dbReference>
<dbReference type="GO" id="GO:0004075">
    <property type="term" value="F:biotin carboxylase activity"/>
    <property type="evidence" value="ECO:0007669"/>
    <property type="project" value="UniProtKB-EC"/>
</dbReference>
<dbReference type="Pfam" id="PF00364">
    <property type="entry name" value="Biotin_lipoyl"/>
    <property type="match status" value="1"/>
</dbReference>
<dbReference type="InterPro" id="IPR013815">
    <property type="entry name" value="ATP_grasp_subdomain_1"/>
</dbReference>
<keyword evidence="7 13" id="KW-0547">Nucleotide-binding</keyword>
<dbReference type="SMART" id="SM01209">
    <property type="entry name" value="GARS_A"/>
    <property type="match status" value="1"/>
</dbReference>
<dbReference type="InterPro" id="IPR011761">
    <property type="entry name" value="ATP-grasp"/>
</dbReference>
<evidence type="ECO:0000256" key="13">
    <source>
        <dbReference type="PROSITE-ProRule" id="PRU00409"/>
    </source>
</evidence>
<dbReference type="PANTHER" id="PTHR18866">
    <property type="entry name" value="CARBOXYLASE:PYRUVATE/ACETYL-COA/PROPIONYL-COA CARBOXYLASE"/>
    <property type="match status" value="1"/>
</dbReference>
<feature type="domain" description="Lipoyl-binding" evidence="14">
    <location>
        <begin position="585"/>
        <end position="662"/>
    </location>
</feature>
<dbReference type="SUPFAM" id="SSF51230">
    <property type="entry name" value="Single hybrid motif"/>
    <property type="match status" value="1"/>
</dbReference>
<comment type="function">
    <text evidence="2">This protein is a component of the acetyl coenzyme A carboxylase complex; first, biotin carboxylase catalyzes the carboxylation of the carrier protein and then the transcarboxylase transfers the carboxyl group to form malonyl-CoA.</text>
</comment>
<keyword evidence="8 13" id="KW-0067">ATP-binding</keyword>
<dbReference type="Gene3D" id="3.30.1490.20">
    <property type="entry name" value="ATP-grasp fold, A domain"/>
    <property type="match status" value="1"/>
</dbReference>
<evidence type="ECO:0000256" key="12">
    <source>
        <dbReference type="ARBA" id="ARBA00048600"/>
    </source>
</evidence>
<dbReference type="FunFam" id="3.40.50.20:FF:000010">
    <property type="entry name" value="Propionyl-CoA carboxylase subunit alpha"/>
    <property type="match status" value="1"/>
</dbReference>
<dbReference type="FunFam" id="3.30.470.20:FF:000028">
    <property type="entry name" value="Methylcrotonoyl-CoA carboxylase subunit alpha, mitochondrial"/>
    <property type="match status" value="1"/>
</dbReference>
<dbReference type="SUPFAM" id="SSF51246">
    <property type="entry name" value="Rudiment single hybrid motif"/>
    <property type="match status" value="1"/>
</dbReference>
<protein>
    <recommendedName>
        <fullName evidence="5">Biotin carboxylase</fullName>
    </recommendedName>
    <alternativeName>
        <fullName evidence="11">Acetyl-coenzyme A carboxylase biotin carboxylase subunit A</fullName>
    </alternativeName>
</protein>
<dbReference type="Pfam" id="PF02785">
    <property type="entry name" value="Biotin_carb_C"/>
    <property type="match status" value="1"/>
</dbReference>
<dbReference type="InterPro" id="IPR005481">
    <property type="entry name" value="BC-like_N"/>
</dbReference>
<dbReference type="InterPro" id="IPR001882">
    <property type="entry name" value="Biotin_BS"/>
</dbReference>
<evidence type="ECO:0000256" key="8">
    <source>
        <dbReference type="ARBA" id="ARBA00022840"/>
    </source>
</evidence>
<evidence type="ECO:0000256" key="3">
    <source>
        <dbReference type="ARBA" id="ARBA00004956"/>
    </source>
</evidence>
<feature type="domain" description="ATP-grasp" evidence="15">
    <location>
        <begin position="120"/>
        <end position="317"/>
    </location>
</feature>
<dbReference type="Pfam" id="PF02786">
    <property type="entry name" value="CPSase_L_D2"/>
    <property type="match status" value="1"/>
</dbReference>
<dbReference type="PROSITE" id="PS00867">
    <property type="entry name" value="CPSASE_2"/>
    <property type="match status" value="1"/>
</dbReference>
<dbReference type="InterPro" id="IPR011054">
    <property type="entry name" value="Rudment_hybrid_motif"/>
</dbReference>
<keyword evidence="9" id="KW-0809">Transit peptide</keyword>
<name>A0A317CPS7_9GAMM</name>
<dbReference type="Gene3D" id="3.30.700.40">
    <property type="match status" value="1"/>
</dbReference>
<evidence type="ECO:0000256" key="6">
    <source>
        <dbReference type="ARBA" id="ARBA00022598"/>
    </source>
</evidence>
<comment type="pathway">
    <text evidence="3">Lipid metabolism; malonyl-CoA biosynthesis; malonyl-CoA from acetyl-CoA: step 1/1.</text>
</comment>
<dbReference type="InterPro" id="IPR011053">
    <property type="entry name" value="Single_hybrid_motif"/>
</dbReference>
<comment type="catalytic activity">
    <reaction evidence="12">
        <text>N(6)-biotinyl-L-lysyl-[protein] + hydrogencarbonate + ATP = N(6)-carboxybiotinyl-L-lysyl-[protein] + ADP + phosphate + H(+)</text>
        <dbReference type="Rhea" id="RHEA:13501"/>
        <dbReference type="Rhea" id="RHEA-COMP:10505"/>
        <dbReference type="Rhea" id="RHEA-COMP:10506"/>
        <dbReference type="ChEBI" id="CHEBI:15378"/>
        <dbReference type="ChEBI" id="CHEBI:17544"/>
        <dbReference type="ChEBI" id="CHEBI:30616"/>
        <dbReference type="ChEBI" id="CHEBI:43474"/>
        <dbReference type="ChEBI" id="CHEBI:83144"/>
        <dbReference type="ChEBI" id="CHEBI:83145"/>
        <dbReference type="ChEBI" id="CHEBI:456216"/>
        <dbReference type="EC" id="6.3.4.14"/>
    </reaction>
</comment>
<comment type="subunit">
    <text evidence="4">Acetyl-CoA carboxylase is a heterohexamer of biotin carboxyl carrier protein, biotin carboxylase and the two subunits of carboxyl transferase in a 2:2 complex.</text>
</comment>
<dbReference type="Gene3D" id="3.30.470.20">
    <property type="entry name" value="ATP-grasp fold, B domain"/>
    <property type="match status" value="1"/>
</dbReference>
<dbReference type="InterPro" id="IPR050856">
    <property type="entry name" value="Biotin_carboxylase_complex"/>
</dbReference>
<accession>A0A317CPS7</accession>
<gene>
    <name evidence="17" type="ORF">DKW60_05630</name>
</gene>
<dbReference type="Gene3D" id="2.40.50.100">
    <property type="match status" value="1"/>
</dbReference>
<comment type="cofactor">
    <cofactor evidence="1">
        <name>biotin</name>
        <dbReference type="ChEBI" id="CHEBI:57586"/>
    </cofactor>
</comment>
<dbReference type="SUPFAM" id="SSF56059">
    <property type="entry name" value="Glutathione synthetase ATP-binding domain-like"/>
    <property type="match status" value="1"/>
</dbReference>
<evidence type="ECO:0000256" key="4">
    <source>
        <dbReference type="ARBA" id="ARBA00011750"/>
    </source>
</evidence>
<dbReference type="RefSeq" id="WP_109836690.1">
    <property type="nucleotide sequence ID" value="NZ_QGKM01000010.1"/>
</dbReference>
<dbReference type="GO" id="GO:0005524">
    <property type="term" value="F:ATP binding"/>
    <property type="evidence" value="ECO:0007669"/>
    <property type="project" value="UniProtKB-UniRule"/>
</dbReference>
<dbReference type="OrthoDB" id="9763189at2"/>
<dbReference type="SUPFAM" id="SSF52440">
    <property type="entry name" value="PreATP-grasp domain"/>
    <property type="match status" value="1"/>
</dbReference>
<dbReference type="InterPro" id="IPR000089">
    <property type="entry name" value="Biotin_lipoyl"/>
</dbReference>
<dbReference type="CDD" id="cd06850">
    <property type="entry name" value="biotinyl_domain"/>
    <property type="match status" value="1"/>
</dbReference>
<dbReference type="SMART" id="SM00878">
    <property type="entry name" value="Biotin_carb_C"/>
    <property type="match status" value="1"/>
</dbReference>
<evidence type="ECO:0000256" key="2">
    <source>
        <dbReference type="ARBA" id="ARBA00003761"/>
    </source>
</evidence>
<evidence type="ECO:0000259" key="16">
    <source>
        <dbReference type="PROSITE" id="PS50979"/>
    </source>
</evidence>
<dbReference type="PROSITE" id="PS50968">
    <property type="entry name" value="BIOTINYL_LIPOYL"/>
    <property type="match status" value="1"/>
</dbReference>